<keyword evidence="2" id="KW-0805">Transcription regulation</keyword>
<protein>
    <submittedName>
        <fullName evidence="5">UpxY family transcription antiterminator</fullName>
    </submittedName>
</protein>
<sequence length="159" mass="18467">MHNSSLKDWKVLYVKPRNEKKVVTALSKLGLMAYCPIVTEIRQWSDRKKKVEVPLLTSYVLVKIKDNEHDLVFQVPGVVRYLFWLGKPALVKDSDVEVMKNWLNKEQTKAQVDNIQPGDRIKIKEGVFKGKKALVHEINTNRIQLILLDLDIKITFSRN</sequence>
<dbReference type="EMBL" id="WAAT01000044">
    <property type="protein sequence ID" value="KAB1067873.1"/>
    <property type="molecule type" value="Genomic_DNA"/>
</dbReference>
<evidence type="ECO:0000259" key="4">
    <source>
        <dbReference type="Pfam" id="PF02357"/>
    </source>
</evidence>
<dbReference type="Pfam" id="PF02357">
    <property type="entry name" value="NusG"/>
    <property type="match status" value="1"/>
</dbReference>
<keyword evidence="1" id="KW-0889">Transcription antitermination</keyword>
<dbReference type="PANTHER" id="PTHR30265">
    <property type="entry name" value="RHO-INTERACTING TRANSCRIPTION TERMINATION FACTOR NUSG"/>
    <property type="match status" value="1"/>
</dbReference>
<proteinExistence type="predicted"/>
<dbReference type="Gene3D" id="3.30.70.940">
    <property type="entry name" value="NusG, N-terminal domain"/>
    <property type="match status" value="1"/>
</dbReference>
<evidence type="ECO:0000256" key="3">
    <source>
        <dbReference type="ARBA" id="ARBA00023163"/>
    </source>
</evidence>
<evidence type="ECO:0000313" key="6">
    <source>
        <dbReference type="Proteomes" id="UP000441333"/>
    </source>
</evidence>
<comment type="caution">
    <text evidence="5">The sequence shown here is derived from an EMBL/GenBank/DDBJ whole genome shotgun (WGS) entry which is preliminary data.</text>
</comment>
<dbReference type="SUPFAM" id="SSF50104">
    <property type="entry name" value="Translation proteins SH3-like domain"/>
    <property type="match status" value="1"/>
</dbReference>
<dbReference type="PANTHER" id="PTHR30265:SF4">
    <property type="entry name" value="KOW MOTIF FAMILY PROTEIN, EXPRESSED"/>
    <property type="match status" value="1"/>
</dbReference>
<evidence type="ECO:0000313" key="5">
    <source>
        <dbReference type="EMBL" id="KAB1067873.1"/>
    </source>
</evidence>
<dbReference type="RefSeq" id="WP_150939265.1">
    <property type="nucleotide sequence ID" value="NZ_WAAT01000044.1"/>
</dbReference>
<dbReference type="NCBIfam" id="NF033644">
    <property type="entry name" value="antiterm_UpxY"/>
    <property type="match status" value="1"/>
</dbReference>
<keyword evidence="3" id="KW-0804">Transcription</keyword>
<feature type="domain" description="NusG-like N-terminal" evidence="4">
    <location>
        <begin position="7"/>
        <end position="99"/>
    </location>
</feature>
<evidence type="ECO:0000256" key="2">
    <source>
        <dbReference type="ARBA" id="ARBA00023015"/>
    </source>
</evidence>
<dbReference type="GO" id="GO:0006354">
    <property type="term" value="P:DNA-templated transcription elongation"/>
    <property type="evidence" value="ECO:0007669"/>
    <property type="project" value="InterPro"/>
</dbReference>
<dbReference type="AlphaFoldDB" id="A0A6N6MDT9"/>
<keyword evidence="6" id="KW-1185">Reference proteome</keyword>
<dbReference type="InterPro" id="IPR043425">
    <property type="entry name" value="NusG-like"/>
</dbReference>
<accession>A0A6N6MDT9</accession>
<evidence type="ECO:0000256" key="1">
    <source>
        <dbReference type="ARBA" id="ARBA00022814"/>
    </source>
</evidence>
<dbReference type="CDD" id="cd09895">
    <property type="entry name" value="NGN_SP_UpxY"/>
    <property type="match status" value="1"/>
</dbReference>
<dbReference type="InterPro" id="IPR008991">
    <property type="entry name" value="Translation_prot_SH3-like_sf"/>
</dbReference>
<name>A0A6N6MDT9_9FLAO</name>
<dbReference type="SUPFAM" id="SSF82679">
    <property type="entry name" value="N-utilization substance G protein NusG, N-terminal domain"/>
    <property type="match status" value="1"/>
</dbReference>
<reference evidence="5 6" key="1">
    <citation type="submission" date="2019-09" db="EMBL/GenBank/DDBJ databases">
        <authorList>
            <person name="Cao W.R."/>
        </authorList>
    </citation>
    <scope>NUCLEOTIDE SEQUENCE [LARGE SCALE GENOMIC DNA]</scope>
    <source>
        <strain evidence="5 6">B1N29</strain>
    </source>
</reference>
<dbReference type="InterPro" id="IPR036735">
    <property type="entry name" value="NGN_dom_sf"/>
</dbReference>
<dbReference type="InterPro" id="IPR006645">
    <property type="entry name" value="NGN-like_dom"/>
</dbReference>
<gene>
    <name evidence="5" type="ORF">F6U93_09730</name>
</gene>
<organism evidence="5 6">
    <name type="scientific">Pseudotamlana haliotis</name>
    <dbReference type="NCBI Taxonomy" id="2614804"/>
    <lineage>
        <taxon>Bacteria</taxon>
        <taxon>Pseudomonadati</taxon>
        <taxon>Bacteroidota</taxon>
        <taxon>Flavobacteriia</taxon>
        <taxon>Flavobacteriales</taxon>
        <taxon>Flavobacteriaceae</taxon>
        <taxon>Pseudotamlana</taxon>
    </lineage>
</organism>
<dbReference type="Proteomes" id="UP000441333">
    <property type="component" value="Unassembled WGS sequence"/>
</dbReference>
<dbReference type="GO" id="GO:0031564">
    <property type="term" value="P:transcription antitermination"/>
    <property type="evidence" value="ECO:0007669"/>
    <property type="project" value="UniProtKB-KW"/>
</dbReference>